<dbReference type="HOGENOM" id="CLU_085420_0_0_1"/>
<accession>M2NHT8</accession>
<dbReference type="Proteomes" id="UP000011761">
    <property type="component" value="Unassembled WGS sequence"/>
</dbReference>
<evidence type="ECO:0000313" key="1">
    <source>
        <dbReference type="EMBL" id="EMC98620.1"/>
    </source>
</evidence>
<organism evidence="1 2">
    <name type="scientific">Baudoinia panamericana (strain UAMH 10762)</name>
    <name type="common">Angels' share fungus</name>
    <name type="synonym">Baudoinia compniacensis (strain UAMH 10762)</name>
    <dbReference type="NCBI Taxonomy" id="717646"/>
    <lineage>
        <taxon>Eukaryota</taxon>
        <taxon>Fungi</taxon>
        <taxon>Dikarya</taxon>
        <taxon>Ascomycota</taxon>
        <taxon>Pezizomycotina</taxon>
        <taxon>Dothideomycetes</taxon>
        <taxon>Dothideomycetidae</taxon>
        <taxon>Mycosphaerellales</taxon>
        <taxon>Teratosphaeriaceae</taxon>
        <taxon>Baudoinia</taxon>
    </lineage>
</organism>
<sequence length="182" mass="20410">MRFQDWDVLIFSAGSQVPLREFRTACFAQAENMSSIPVLTCFMPSLSGYAPFTVSVHSWTKPSILGSNNAGYVPSVVYQWRVKLVIDGVTVATETYPEDVQWPRQIDSCTAADAEGKRLALRFPRFHRSIMSQTHWNACDDLGRIKIQLSAGYELVEQGSAKFVKILDHVVFSFQPAPLGMM</sequence>
<dbReference type="GeneID" id="19116160"/>
<dbReference type="RefSeq" id="XP_007673697.1">
    <property type="nucleotide sequence ID" value="XM_007675507.1"/>
</dbReference>
<reference evidence="1 2" key="1">
    <citation type="journal article" date="2012" name="PLoS Pathog.">
        <title>Diverse lifestyles and strategies of plant pathogenesis encoded in the genomes of eighteen Dothideomycetes fungi.</title>
        <authorList>
            <person name="Ohm R.A."/>
            <person name="Feau N."/>
            <person name="Henrissat B."/>
            <person name="Schoch C.L."/>
            <person name="Horwitz B.A."/>
            <person name="Barry K.W."/>
            <person name="Condon B.J."/>
            <person name="Copeland A.C."/>
            <person name="Dhillon B."/>
            <person name="Glaser F."/>
            <person name="Hesse C.N."/>
            <person name="Kosti I."/>
            <person name="LaButti K."/>
            <person name="Lindquist E.A."/>
            <person name="Lucas S."/>
            <person name="Salamov A.A."/>
            <person name="Bradshaw R.E."/>
            <person name="Ciuffetti L."/>
            <person name="Hamelin R.C."/>
            <person name="Kema G.H.J."/>
            <person name="Lawrence C."/>
            <person name="Scott J.A."/>
            <person name="Spatafora J.W."/>
            <person name="Turgeon B.G."/>
            <person name="de Wit P.J.G.M."/>
            <person name="Zhong S."/>
            <person name="Goodwin S.B."/>
            <person name="Grigoriev I.V."/>
        </authorList>
    </citation>
    <scope>NUCLEOTIDE SEQUENCE [LARGE SCALE GENOMIC DNA]</scope>
    <source>
        <strain evidence="1 2">UAMH 10762</strain>
    </source>
</reference>
<gene>
    <name evidence="1" type="ORF">BAUCODRAFT_64417</name>
</gene>
<dbReference type="AlphaFoldDB" id="M2NHT8"/>
<dbReference type="KEGG" id="bcom:BAUCODRAFT_64417"/>
<evidence type="ECO:0000313" key="2">
    <source>
        <dbReference type="Proteomes" id="UP000011761"/>
    </source>
</evidence>
<dbReference type="STRING" id="717646.M2NHT8"/>
<protein>
    <submittedName>
        <fullName evidence="1">Uncharacterized protein</fullName>
    </submittedName>
</protein>
<keyword evidence="2" id="KW-1185">Reference proteome</keyword>
<name>M2NHT8_BAUPA</name>
<dbReference type="OMA" id="YRVECHA"/>
<proteinExistence type="predicted"/>
<dbReference type="OrthoDB" id="5417628at2759"/>
<dbReference type="eggNOG" id="ENOG502SNQW">
    <property type="taxonomic scope" value="Eukaryota"/>
</dbReference>
<dbReference type="EMBL" id="KB445552">
    <property type="protein sequence ID" value="EMC98620.1"/>
    <property type="molecule type" value="Genomic_DNA"/>
</dbReference>